<dbReference type="GO" id="GO:0032008">
    <property type="term" value="P:positive regulation of TOR signaling"/>
    <property type="evidence" value="ECO:0007669"/>
    <property type="project" value="InterPro"/>
</dbReference>
<dbReference type="eggNOG" id="ENOG502SFEX">
    <property type="taxonomic scope" value="Eukaryota"/>
</dbReference>
<dbReference type="GO" id="GO:0045121">
    <property type="term" value="C:membrane raft"/>
    <property type="evidence" value="ECO:0007669"/>
    <property type="project" value="InterPro"/>
</dbReference>
<evidence type="ECO:0000256" key="3">
    <source>
        <dbReference type="ARBA" id="ARBA00023136"/>
    </source>
</evidence>
<dbReference type="GO" id="GO:0071986">
    <property type="term" value="C:Ragulator complex"/>
    <property type="evidence" value="ECO:0007669"/>
    <property type="project" value="InterPro"/>
</dbReference>
<dbReference type="OrthoDB" id="3995860at2759"/>
<accession>M3IWP9</accession>
<dbReference type="Pfam" id="PF15454">
    <property type="entry name" value="LAMTOR"/>
    <property type="match status" value="1"/>
</dbReference>
<evidence type="ECO:0000313" key="7">
    <source>
        <dbReference type="Proteomes" id="UP000011777"/>
    </source>
</evidence>
<evidence type="ECO:0000256" key="1">
    <source>
        <dbReference type="ARBA" id="ARBA00004308"/>
    </source>
</evidence>
<comment type="caution">
    <text evidence="6">The sequence shown here is derived from an EMBL/GenBank/DDBJ whole genome shotgun (WGS) entry which is preliminary data.</text>
</comment>
<evidence type="ECO:0000256" key="4">
    <source>
        <dbReference type="ARBA" id="ARBA00023139"/>
    </source>
</evidence>
<dbReference type="OMA" id="NDMNDSH"/>
<gene>
    <name evidence="6" type="ORF">G210_1262</name>
</gene>
<dbReference type="GO" id="GO:0071230">
    <property type="term" value="P:cellular response to amino acid stimulus"/>
    <property type="evidence" value="ECO:0007669"/>
    <property type="project" value="InterPro"/>
</dbReference>
<keyword evidence="7" id="KW-1185">Reference proteome</keyword>
<dbReference type="AlphaFoldDB" id="M3IWP9"/>
<dbReference type="Proteomes" id="UP000011777">
    <property type="component" value="Unassembled WGS sequence"/>
</dbReference>
<dbReference type="GO" id="GO:0001919">
    <property type="term" value="P:regulation of receptor recycling"/>
    <property type="evidence" value="ECO:0007669"/>
    <property type="project" value="InterPro"/>
</dbReference>
<keyword evidence="5" id="KW-0449">Lipoprotein</keyword>
<evidence type="ECO:0000256" key="2">
    <source>
        <dbReference type="ARBA" id="ARBA00022707"/>
    </source>
</evidence>
<dbReference type="SMART" id="SM01262">
    <property type="entry name" value="LAMTOR"/>
    <property type="match status" value="1"/>
</dbReference>
<evidence type="ECO:0000313" key="6">
    <source>
        <dbReference type="EMBL" id="EMG51096.1"/>
    </source>
</evidence>
<keyword evidence="2" id="KW-0519">Myristate</keyword>
<sequence>MGSCLSCLIGNSNDDEYNETSSLLRNQHLQQQYSSDYLQKEQILKQQERQQELTSIVNELNDKLIDVTSFLNGGNLISNSSNLSNSAVLTGDNNNNNGEEVDEDGSKALPYVYTKKDKDKVLENANLVDDEIKQSCQITSLEPLYIKF</sequence>
<keyword evidence="4" id="KW-0564">Palmitate</keyword>
<keyword evidence="3" id="KW-0472">Membrane</keyword>
<organism evidence="6 7">
    <name type="scientific">Candida maltosa (strain Xu316)</name>
    <name type="common">Yeast</name>
    <dbReference type="NCBI Taxonomy" id="1245528"/>
    <lineage>
        <taxon>Eukaryota</taxon>
        <taxon>Fungi</taxon>
        <taxon>Dikarya</taxon>
        <taxon>Ascomycota</taxon>
        <taxon>Saccharomycotina</taxon>
        <taxon>Pichiomycetes</taxon>
        <taxon>Debaryomycetaceae</taxon>
        <taxon>Candida/Lodderomyces clade</taxon>
        <taxon>Candida</taxon>
    </lineage>
</organism>
<protein>
    <submittedName>
        <fullName evidence="6">Uncharacterized protein</fullName>
    </submittedName>
</protein>
<dbReference type="GO" id="GO:0043410">
    <property type="term" value="P:positive regulation of MAPK cascade"/>
    <property type="evidence" value="ECO:0007669"/>
    <property type="project" value="InterPro"/>
</dbReference>
<name>M3IWP9_CANMX</name>
<reference evidence="6 7" key="1">
    <citation type="submission" date="2013-02" db="EMBL/GenBank/DDBJ databases">
        <title>Genome sequence of Candida maltosa Xu316, a potential industrial strain for xylitol and ethanol production.</title>
        <authorList>
            <person name="Yu J."/>
            <person name="Wang Q."/>
            <person name="Geng X."/>
            <person name="Bao W."/>
            <person name="He P."/>
            <person name="Cai J."/>
        </authorList>
    </citation>
    <scope>NUCLEOTIDE SEQUENCE [LARGE SCALE GENOMIC DNA]</scope>
    <source>
        <strain evidence="7">Xu316</strain>
    </source>
</reference>
<dbReference type="InterPro" id="IPR028209">
    <property type="entry name" value="LAMTOR1/MEH1"/>
</dbReference>
<dbReference type="EMBL" id="AOGT01000011">
    <property type="protein sequence ID" value="EMG51096.1"/>
    <property type="molecule type" value="Genomic_DNA"/>
</dbReference>
<proteinExistence type="predicted"/>
<evidence type="ECO:0000256" key="5">
    <source>
        <dbReference type="ARBA" id="ARBA00023288"/>
    </source>
</evidence>
<dbReference type="HOGENOM" id="CLU_1886514_0_0_1"/>
<dbReference type="GO" id="GO:0031902">
    <property type="term" value="C:late endosome membrane"/>
    <property type="evidence" value="ECO:0007669"/>
    <property type="project" value="InterPro"/>
</dbReference>
<comment type="subcellular location">
    <subcellularLocation>
        <location evidence="1">Endomembrane system</location>
    </subcellularLocation>
</comment>
<dbReference type="GO" id="GO:0016197">
    <property type="term" value="P:endosomal transport"/>
    <property type="evidence" value="ECO:0007669"/>
    <property type="project" value="InterPro"/>
</dbReference>